<organism evidence="5 6">
    <name type="scientific">Geoalkalibacter subterraneus</name>
    <dbReference type="NCBI Taxonomy" id="483547"/>
    <lineage>
        <taxon>Bacteria</taxon>
        <taxon>Pseudomonadati</taxon>
        <taxon>Thermodesulfobacteriota</taxon>
        <taxon>Desulfuromonadia</taxon>
        <taxon>Desulfuromonadales</taxon>
        <taxon>Geoalkalibacteraceae</taxon>
        <taxon>Geoalkalibacter</taxon>
    </lineage>
</organism>
<dbReference type="AlphaFoldDB" id="A0A0B5FRZ2"/>
<keyword evidence="3 5" id="KW-0012">Acyltransferase</keyword>
<feature type="domain" description="Phospholipid/glycerol acyltransferase" evidence="4">
    <location>
        <begin position="88"/>
        <end position="205"/>
    </location>
</feature>
<comment type="pathway">
    <text evidence="1">Lipid metabolism.</text>
</comment>
<proteinExistence type="predicted"/>
<evidence type="ECO:0000313" key="6">
    <source>
        <dbReference type="Proteomes" id="UP000035036"/>
    </source>
</evidence>
<protein>
    <submittedName>
        <fullName evidence="5">Glycerol acyltransferase</fullName>
    </submittedName>
</protein>
<evidence type="ECO:0000256" key="3">
    <source>
        <dbReference type="ARBA" id="ARBA00023315"/>
    </source>
</evidence>
<dbReference type="STRING" id="483547.GSUB_13810"/>
<evidence type="ECO:0000256" key="2">
    <source>
        <dbReference type="ARBA" id="ARBA00022679"/>
    </source>
</evidence>
<dbReference type="HOGENOM" id="CLU_088175_0_0_7"/>
<dbReference type="PANTHER" id="PTHR10434:SF40">
    <property type="entry name" value="1-ACYL-SN-GLYCEROL-3-PHOSPHATE ACYLTRANSFERASE"/>
    <property type="match status" value="1"/>
</dbReference>
<evidence type="ECO:0000256" key="1">
    <source>
        <dbReference type="ARBA" id="ARBA00005189"/>
    </source>
</evidence>
<reference evidence="5 6" key="1">
    <citation type="journal article" date="2015" name="Genome Announc.">
        <title>Genomes of Geoalkalibacter ferrihydriticus Z-0531T and Geoalkalibacter subterraneus Red1T, Two Haloalkaliphilic Metal-Reducing Deltaproteobacteria.</title>
        <authorList>
            <person name="Badalamenti J.P."/>
            <person name="Krajmalnik-Brown R."/>
            <person name="Torres C.I."/>
            <person name="Bond D.R."/>
        </authorList>
    </citation>
    <scope>NUCLEOTIDE SEQUENCE [LARGE SCALE GENOMIC DNA]</scope>
    <source>
        <strain evidence="5 6">Red1</strain>
    </source>
</reference>
<evidence type="ECO:0000313" key="5">
    <source>
        <dbReference type="EMBL" id="AJF07424.1"/>
    </source>
</evidence>
<dbReference type="SMART" id="SM00563">
    <property type="entry name" value="PlsC"/>
    <property type="match status" value="1"/>
</dbReference>
<dbReference type="EMBL" id="CP010311">
    <property type="protein sequence ID" value="AJF07424.1"/>
    <property type="molecule type" value="Genomic_DNA"/>
</dbReference>
<dbReference type="SUPFAM" id="SSF69593">
    <property type="entry name" value="Glycerol-3-phosphate (1)-acyltransferase"/>
    <property type="match status" value="1"/>
</dbReference>
<name>A0A0B5FRZ2_9BACT</name>
<sequence length="259" mass="29312">MKSHDFLTDSYQTAEGAAAWPYSLLPSLFYYSRMLRIVLRSSRMARTNVYDEEAWAASSRDIIEALEKVGVRFSIEGRDHLKELSSPCVFVGNHMSTLETFVLPGLLVPFTPLTFVIKRSLMEYPVFRHVMATRDPVVVDRTNPREDFKVVMEEGTKRLSAGVSIVVFPQTTREDQFDPAHFNTIGVKLAKRAEVPVIPVALKTDAWSNGRFIKDFGPIRPQKTVHFAFGEPLTVTGNGQQQQAAVVDFIQSKLDQWQD</sequence>
<dbReference type="KEGG" id="gsb:GSUB_13810"/>
<dbReference type="InterPro" id="IPR002123">
    <property type="entry name" value="Plipid/glycerol_acylTrfase"/>
</dbReference>
<dbReference type="PANTHER" id="PTHR10434">
    <property type="entry name" value="1-ACYL-SN-GLYCEROL-3-PHOSPHATE ACYLTRANSFERASE"/>
    <property type="match status" value="1"/>
</dbReference>
<dbReference type="RefSeq" id="WP_040201328.1">
    <property type="nucleotide sequence ID" value="NZ_CP010311.1"/>
</dbReference>
<gene>
    <name evidence="5" type="ORF">GSUB_13810</name>
</gene>
<accession>A0A0B5FRZ2</accession>
<dbReference type="GO" id="GO:0003841">
    <property type="term" value="F:1-acylglycerol-3-phosphate O-acyltransferase activity"/>
    <property type="evidence" value="ECO:0007669"/>
    <property type="project" value="TreeGrafter"/>
</dbReference>
<keyword evidence="2 5" id="KW-0808">Transferase</keyword>
<dbReference type="GO" id="GO:0006654">
    <property type="term" value="P:phosphatidic acid biosynthetic process"/>
    <property type="evidence" value="ECO:0007669"/>
    <property type="project" value="TreeGrafter"/>
</dbReference>
<keyword evidence="6" id="KW-1185">Reference proteome</keyword>
<evidence type="ECO:0000259" key="4">
    <source>
        <dbReference type="SMART" id="SM00563"/>
    </source>
</evidence>
<dbReference type="Proteomes" id="UP000035036">
    <property type="component" value="Chromosome"/>
</dbReference>
<dbReference type="Pfam" id="PF01553">
    <property type="entry name" value="Acyltransferase"/>
    <property type="match status" value="1"/>
</dbReference>
<dbReference type="CDD" id="cd07989">
    <property type="entry name" value="LPLAT_AGPAT-like"/>
    <property type="match status" value="1"/>
</dbReference>